<accession>A0AAW0ASE3</accession>
<reference evidence="2 3" key="1">
    <citation type="journal article" date="2024" name="J Genomics">
        <title>Draft genome sequencing and assembly of Favolaschia claudopus CIRM-BRFM 2984 isolated from oak limbs.</title>
        <authorList>
            <person name="Navarro D."/>
            <person name="Drula E."/>
            <person name="Chaduli D."/>
            <person name="Cazenave R."/>
            <person name="Ahrendt S."/>
            <person name="Wang J."/>
            <person name="Lipzen A."/>
            <person name="Daum C."/>
            <person name="Barry K."/>
            <person name="Grigoriev I.V."/>
            <person name="Favel A."/>
            <person name="Rosso M.N."/>
            <person name="Martin F."/>
        </authorList>
    </citation>
    <scope>NUCLEOTIDE SEQUENCE [LARGE SCALE GENOMIC DNA]</scope>
    <source>
        <strain evidence="2 3">CIRM-BRFM 2984</strain>
    </source>
</reference>
<proteinExistence type="predicted"/>
<dbReference type="Proteomes" id="UP001362999">
    <property type="component" value="Unassembled WGS sequence"/>
</dbReference>
<keyword evidence="3" id="KW-1185">Reference proteome</keyword>
<comment type="caution">
    <text evidence="2">The sequence shown here is derived from an EMBL/GenBank/DDBJ whole genome shotgun (WGS) entry which is preliminary data.</text>
</comment>
<organism evidence="2 3">
    <name type="scientific">Favolaschia claudopus</name>
    <dbReference type="NCBI Taxonomy" id="2862362"/>
    <lineage>
        <taxon>Eukaryota</taxon>
        <taxon>Fungi</taxon>
        <taxon>Dikarya</taxon>
        <taxon>Basidiomycota</taxon>
        <taxon>Agaricomycotina</taxon>
        <taxon>Agaricomycetes</taxon>
        <taxon>Agaricomycetidae</taxon>
        <taxon>Agaricales</taxon>
        <taxon>Marasmiineae</taxon>
        <taxon>Mycenaceae</taxon>
        <taxon>Favolaschia</taxon>
    </lineage>
</organism>
<feature type="region of interest" description="Disordered" evidence="1">
    <location>
        <begin position="232"/>
        <end position="274"/>
    </location>
</feature>
<protein>
    <submittedName>
        <fullName evidence="2">Uncharacterized protein</fullName>
    </submittedName>
</protein>
<sequence>MKKSSPIPSALSRVCCARSTAFSDLLEARLVLARAKEQNALEKAAKSGAKKKKGSEKENQIAKPATKAAKGGKKGTVVQWSKKQYHYMTDNLLTIIKNLPRYRQALGFNKGVDGPVANKGMTLPEVHNEIAQTLLCVGEPGSEYTEDDLVDLGKVIKNRIGNLKTGYTTNREKLGETGHGLVAADKIEGKFPWYMRMHELMGTSPVVSRSAGAHSETRVDLSILDRDGEAHCGPLSIHSDDDDDTESKISGWDTSRAASPVSAAGDDVPAKAGTPVAKVKSEVKTESLSTPLSSARGIKRKYMHEQIADLTAQTHAKQLKLGEVKERGKTVRAKAKYAGKSGVEFARFEHQQHEAKLQREHELAMLERQMQLAIFQWPPHRCQTYQTPILHYSSLDN</sequence>
<evidence type="ECO:0000256" key="1">
    <source>
        <dbReference type="SAM" id="MobiDB-lite"/>
    </source>
</evidence>
<gene>
    <name evidence="2" type="ORF">R3P38DRAFT_3203707</name>
</gene>
<dbReference type="EMBL" id="JAWWNJ010000052">
    <property type="protein sequence ID" value="KAK7015981.1"/>
    <property type="molecule type" value="Genomic_DNA"/>
</dbReference>
<name>A0AAW0ASE3_9AGAR</name>
<evidence type="ECO:0000313" key="3">
    <source>
        <dbReference type="Proteomes" id="UP001362999"/>
    </source>
</evidence>
<dbReference type="AlphaFoldDB" id="A0AAW0ASE3"/>
<evidence type="ECO:0000313" key="2">
    <source>
        <dbReference type="EMBL" id="KAK7015981.1"/>
    </source>
</evidence>
<feature type="region of interest" description="Disordered" evidence="1">
    <location>
        <begin position="43"/>
        <end position="68"/>
    </location>
</feature>